<reference evidence="2" key="1">
    <citation type="submission" date="2021-01" db="EMBL/GenBank/DDBJ databases">
        <authorList>
            <consortium name="Genoscope - CEA"/>
            <person name="William W."/>
        </authorList>
    </citation>
    <scope>NUCLEOTIDE SEQUENCE</scope>
</reference>
<feature type="compositionally biased region" description="Polar residues" evidence="1">
    <location>
        <begin position="304"/>
        <end position="323"/>
    </location>
</feature>
<comment type="caution">
    <text evidence="2">The sequence shown here is derived from an EMBL/GenBank/DDBJ whole genome shotgun (WGS) entry which is preliminary data.</text>
</comment>
<evidence type="ECO:0000313" key="3">
    <source>
        <dbReference type="Proteomes" id="UP000692954"/>
    </source>
</evidence>
<gene>
    <name evidence="2" type="ORF">PSON_ATCC_30995.1.T0840173</name>
</gene>
<keyword evidence="3" id="KW-1185">Reference proteome</keyword>
<feature type="region of interest" description="Disordered" evidence="1">
    <location>
        <begin position="304"/>
        <end position="343"/>
    </location>
</feature>
<protein>
    <submittedName>
        <fullName evidence="2">Uncharacterized protein</fullName>
    </submittedName>
</protein>
<evidence type="ECO:0000313" key="2">
    <source>
        <dbReference type="EMBL" id="CAD8105474.1"/>
    </source>
</evidence>
<dbReference type="AlphaFoldDB" id="A0A8S1PRB0"/>
<name>A0A8S1PRB0_9CILI</name>
<evidence type="ECO:0000256" key="1">
    <source>
        <dbReference type="SAM" id="MobiDB-lite"/>
    </source>
</evidence>
<proteinExistence type="predicted"/>
<accession>A0A8S1PRB0</accession>
<dbReference type="EMBL" id="CAJJDN010000084">
    <property type="protein sequence ID" value="CAD8105474.1"/>
    <property type="molecule type" value="Genomic_DNA"/>
</dbReference>
<organism evidence="2 3">
    <name type="scientific">Paramecium sonneborni</name>
    <dbReference type="NCBI Taxonomy" id="65129"/>
    <lineage>
        <taxon>Eukaryota</taxon>
        <taxon>Sar</taxon>
        <taxon>Alveolata</taxon>
        <taxon>Ciliophora</taxon>
        <taxon>Intramacronucleata</taxon>
        <taxon>Oligohymenophorea</taxon>
        <taxon>Peniculida</taxon>
        <taxon>Parameciidae</taxon>
        <taxon>Paramecium</taxon>
    </lineage>
</organism>
<dbReference type="OrthoDB" id="299473at2759"/>
<dbReference type="Proteomes" id="UP000692954">
    <property type="component" value="Unassembled WGS sequence"/>
</dbReference>
<sequence length="414" mass="48588">MISTWTNITKSPISLHKKTVVFKTNPQFSLTPEQFKSKLNIRQQITFNQIPSPITSLKKIPITLNKKKSRVDDPLLLYSPLILGSPVPKGFKKFLDGEVDSCEMLKSQVKQNNRQNDVIAFSARKSKMKRGKTIYIKNQKENEDLAHSQLKKLQKMIETKILKKQLQTNCEQQKKSQIINIIQEKKPIQLSSNIKKFKQMQMLFIPKNPIEQDHETLSYSKLKTINESNDLMKQLQDEQTLRNYNKSIIRDKDKKFMKQFKRDKNINQFKNIEYYPQEQTILSQKDADLFNYLREKNCIDGRSIYSNQQASKSSQSTRRSNLSNHRKRQPLGQQKIKPNQQDNDSCISADLSLQSVYEYFLDDLYSEQKKLETKLNFQQAFNADLDKQMKTINKMKNINSRVIDCSLNKLFENL</sequence>